<dbReference type="FunFam" id="1.20.120.770:FF:000001">
    <property type="entry name" value="Amyloid beta A4 protein-like isoform 1"/>
    <property type="match status" value="1"/>
</dbReference>
<keyword evidence="4 12" id="KW-0732">Signal</keyword>
<accession>A0A8D0W352</accession>
<feature type="disulfide bond" evidence="10">
    <location>
        <begin position="175"/>
        <end position="203"/>
    </location>
</feature>
<evidence type="ECO:0000259" key="14">
    <source>
        <dbReference type="PROSITE" id="PS51870"/>
    </source>
</evidence>
<dbReference type="InterPro" id="IPR008155">
    <property type="entry name" value="Amyloid_glyco"/>
</dbReference>
<dbReference type="GO" id="GO:0012505">
    <property type="term" value="C:endomembrane system"/>
    <property type="evidence" value="ECO:0007669"/>
    <property type="project" value="UniProtKB-ARBA"/>
</dbReference>
<dbReference type="Gene3D" id="3.90.570.10">
    <property type="entry name" value="Amyloidogenic glycoprotein, heparin-binding domain"/>
    <property type="match status" value="1"/>
</dbReference>
<dbReference type="Pfam" id="PF12924">
    <property type="entry name" value="APP_Cu_bd"/>
    <property type="match status" value="1"/>
</dbReference>
<evidence type="ECO:0000259" key="13">
    <source>
        <dbReference type="PROSITE" id="PS51869"/>
    </source>
</evidence>
<dbReference type="Ensembl" id="ENSSSCT00030034144.1">
    <property type="protein sequence ID" value="ENSSSCP00030015493.1"/>
    <property type="gene ID" value="ENSSSCG00030024456.1"/>
</dbReference>
<feature type="domain" description="E2" evidence="14">
    <location>
        <begin position="289"/>
        <end position="480"/>
    </location>
</feature>
<feature type="region of interest" description="GFLD subdomain" evidence="10">
    <location>
        <begin position="44"/>
        <end position="140"/>
    </location>
</feature>
<evidence type="ECO:0000256" key="6">
    <source>
        <dbReference type="ARBA" id="ARBA00023008"/>
    </source>
</evidence>
<dbReference type="Proteomes" id="UP000694724">
    <property type="component" value="Unplaced"/>
</dbReference>
<dbReference type="GO" id="GO:0046914">
    <property type="term" value="F:transition metal ion binding"/>
    <property type="evidence" value="ECO:0007669"/>
    <property type="project" value="InterPro"/>
</dbReference>
<dbReference type="Pfam" id="PF12925">
    <property type="entry name" value="APP_E2"/>
    <property type="match status" value="1"/>
</dbReference>
<sequence>MGPASPAARGLGPLPLLLPLLLLLLRAQLAVGSLAGGSPSAAEAPGSAQVAGLCGRPTLHRDLRTGRWEPDPQLSRRCLRDPQRVLEYCRQMYPELQIARVEQATQAIPMEQWCGDARGGRCAHPHHQVVPFRCLPGEFVSEALLVPEGCRFLHQERMDQCESSTRRHQEAQEACNSQGLILHGSGMLLPCGADRFRGVEYVCCPPPATPNPSGTAVGDPSTRSWPLGGRVEGGEDEEEEESFLQPVDDYFVEPPRAEEEEEEEKVPPASSHTPAGVSKVTPTPRPTDGVDVYFGMPGEISEHEGFLRAKMDLEERRMRQINEVMREWAMADNQSKNLPKADRQALNEHFQSILQTLEEQVSGERQRLVETHATRVIALINDQRRAALEGFLAALQGDPPQPERILLALRRYLRAEQKEQRHTLRHYQHVAAVDPEKAQQMRFQVQTHLQVIEERMNQSLGLLDQNPLLAQELRPQIQELLRSEHLGPSELEAPAPGGSSEDKSGLQPLDAKDGALTQTETILDFGTQAPGLNSHPVKSGGVLATTVRERGWKGAVRLGGLCGVLGPPCLASGRGSPLSLLSDAPLPSLFHPSCLLWLPADTPVALPKGECLTEQPPAIKPL</sequence>
<gene>
    <name evidence="15" type="primary">APLP1</name>
</gene>
<keyword evidence="3" id="KW-0479">Metal-binding</keyword>
<feature type="region of interest" description="Disordered" evidence="11">
    <location>
        <begin position="488"/>
        <end position="510"/>
    </location>
</feature>
<dbReference type="InterPro" id="IPR015849">
    <property type="entry name" value="Amyloid_glyco_heparin-bd"/>
</dbReference>
<organism evidence="15 16">
    <name type="scientific">Sus scrofa</name>
    <name type="common">Pig</name>
    <dbReference type="NCBI Taxonomy" id="9823"/>
    <lineage>
        <taxon>Eukaryota</taxon>
        <taxon>Metazoa</taxon>
        <taxon>Chordata</taxon>
        <taxon>Craniata</taxon>
        <taxon>Vertebrata</taxon>
        <taxon>Euteleostomi</taxon>
        <taxon>Mammalia</taxon>
        <taxon>Eutheria</taxon>
        <taxon>Laurasiatheria</taxon>
        <taxon>Artiodactyla</taxon>
        <taxon>Suina</taxon>
        <taxon>Suidae</taxon>
        <taxon>Sus</taxon>
    </lineage>
</organism>
<evidence type="ECO:0000256" key="4">
    <source>
        <dbReference type="ARBA" id="ARBA00022729"/>
    </source>
</evidence>
<evidence type="ECO:0000256" key="10">
    <source>
        <dbReference type="PROSITE-ProRule" id="PRU01217"/>
    </source>
</evidence>
<evidence type="ECO:0000256" key="9">
    <source>
        <dbReference type="ARBA" id="ARBA00023180"/>
    </source>
</evidence>
<dbReference type="SMART" id="SM00006">
    <property type="entry name" value="A4_EXTRA"/>
    <property type="match status" value="1"/>
</dbReference>
<feature type="disulfide bond" evidence="10">
    <location>
        <begin position="161"/>
        <end position="191"/>
    </location>
</feature>
<evidence type="ECO:0000256" key="1">
    <source>
        <dbReference type="ARBA" id="ARBA00004479"/>
    </source>
</evidence>
<dbReference type="SUPFAM" id="SSF56491">
    <property type="entry name" value="A heparin-binding domain"/>
    <property type="match status" value="1"/>
</dbReference>
<dbReference type="Proteomes" id="UP000694723">
    <property type="component" value="Unplaced"/>
</dbReference>
<keyword evidence="5" id="KW-1133">Transmembrane helix</keyword>
<dbReference type="Ensembl" id="ENSSSCT00060091162.1">
    <property type="protein sequence ID" value="ENSSSCP00060039420.1"/>
    <property type="gene ID" value="ENSSSCG00060066568.1"/>
</dbReference>
<comment type="subcellular location">
    <subcellularLocation>
        <location evidence="1">Membrane</location>
        <topology evidence="1">Single-pass type I membrane protein</topology>
    </subcellularLocation>
</comment>
<dbReference type="InterPro" id="IPR008154">
    <property type="entry name" value="Amyloid_glyco_extra"/>
</dbReference>
<dbReference type="InterPro" id="IPR011178">
    <property type="entry name" value="Amyloid_glyco_Cu-bd"/>
</dbReference>
<dbReference type="InterPro" id="IPR024329">
    <property type="entry name" value="Amyloid_glyco_E2_domain"/>
</dbReference>
<name>A0A8D0W352_PIG</name>
<feature type="domain" description="E1" evidence="13">
    <location>
        <begin position="44"/>
        <end position="206"/>
    </location>
</feature>
<feature type="signal peptide" evidence="12">
    <location>
        <begin position="1"/>
        <end position="32"/>
    </location>
</feature>
<feature type="region of interest" description="CuBD subdomain" evidence="10">
    <location>
        <begin position="148"/>
        <end position="206"/>
    </location>
</feature>
<dbReference type="InterPro" id="IPR036454">
    <property type="entry name" value="Amyloid_glyco_heparin-bd_sf"/>
</dbReference>
<comment type="similarity">
    <text evidence="10">Belongs to the APP family.</text>
</comment>
<dbReference type="Gene3D" id="3.30.1490.140">
    <property type="entry name" value="Amyloidogenic glycoprotein, copper-binding domain"/>
    <property type="match status" value="1"/>
</dbReference>
<dbReference type="PANTHER" id="PTHR23103">
    <property type="entry name" value="ALZHEIMER'S DISEASE BETA-AMYLOID RELATED"/>
    <property type="match status" value="1"/>
</dbReference>
<dbReference type="PRINTS" id="PR00203">
    <property type="entry name" value="AMYLOIDA4"/>
</dbReference>
<feature type="region of interest" description="Disordered" evidence="11">
    <location>
        <begin position="208"/>
        <end position="288"/>
    </location>
</feature>
<dbReference type="Ensembl" id="ENSSSCT00055049422.1">
    <property type="protein sequence ID" value="ENSSSCP00055039490.1"/>
    <property type="gene ID" value="ENSSSCG00055025020.1"/>
</dbReference>
<dbReference type="GO" id="GO:0016020">
    <property type="term" value="C:membrane"/>
    <property type="evidence" value="ECO:0007669"/>
    <property type="project" value="UniProtKB-SubCell"/>
</dbReference>
<evidence type="ECO:0000313" key="15">
    <source>
        <dbReference type="Ensembl" id="ENSSSCP00030015493.1"/>
    </source>
</evidence>
<proteinExistence type="inferred from homology"/>
<keyword evidence="7" id="KW-0472">Membrane</keyword>
<dbReference type="SUPFAM" id="SSF89811">
    <property type="entry name" value="Amyloid beta a4 protein copper binding domain (domain 2)"/>
    <property type="match status" value="1"/>
</dbReference>
<evidence type="ECO:0000313" key="16">
    <source>
        <dbReference type="Proteomes" id="UP000694570"/>
    </source>
</evidence>
<keyword evidence="8 10" id="KW-1015">Disulfide bond</keyword>
<dbReference type="Gene3D" id="1.20.120.770">
    <property type="entry name" value="Amyloid precursor protein, E2 domain"/>
    <property type="match status" value="1"/>
</dbReference>
<evidence type="ECO:0000256" key="12">
    <source>
        <dbReference type="SAM" id="SignalP"/>
    </source>
</evidence>
<dbReference type="AlphaFoldDB" id="A0A8D0W352"/>
<evidence type="ECO:0000256" key="8">
    <source>
        <dbReference type="ARBA" id="ARBA00023157"/>
    </source>
</evidence>
<protein>
    <submittedName>
        <fullName evidence="15">Amyloid beta like protein 1</fullName>
    </submittedName>
</protein>
<comment type="caution">
    <text evidence="10">Lacks conserved residue(s) required for the propagation of feature annotation.</text>
</comment>
<reference evidence="15" key="1">
    <citation type="submission" date="2025-05" db="UniProtKB">
        <authorList>
            <consortium name="Ensembl"/>
        </authorList>
    </citation>
    <scope>IDENTIFICATION</scope>
</reference>
<dbReference type="PANTHER" id="PTHR23103:SF13">
    <property type="entry name" value="AMYLOID BETA PRECURSOR LIKE PROTEIN 1"/>
    <property type="match status" value="1"/>
</dbReference>
<keyword evidence="9" id="KW-0325">Glycoprotein</keyword>
<dbReference type="SUPFAM" id="SSF109843">
    <property type="entry name" value="CAPPD, an extracellular domain of amyloid beta A4 protein"/>
    <property type="match status" value="1"/>
</dbReference>
<dbReference type="PROSITE" id="PS00319">
    <property type="entry name" value="APP_CUBD"/>
    <property type="match status" value="1"/>
</dbReference>
<dbReference type="PROSITE" id="PS51870">
    <property type="entry name" value="APP_E2"/>
    <property type="match status" value="1"/>
</dbReference>
<evidence type="ECO:0000256" key="7">
    <source>
        <dbReference type="ARBA" id="ARBA00023136"/>
    </source>
</evidence>
<keyword evidence="6" id="KW-0186">Copper</keyword>
<dbReference type="InterPro" id="IPR036669">
    <property type="entry name" value="Amyloid_Cu-bd_sf"/>
</dbReference>
<dbReference type="PROSITE" id="PS51869">
    <property type="entry name" value="APP_E1"/>
    <property type="match status" value="1"/>
</dbReference>
<dbReference type="GO" id="GO:0008201">
    <property type="term" value="F:heparin binding"/>
    <property type="evidence" value="ECO:0007669"/>
    <property type="project" value="UniProtKB-UniRule"/>
</dbReference>
<evidence type="ECO:0000256" key="2">
    <source>
        <dbReference type="ARBA" id="ARBA00022692"/>
    </source>
</evidence>
<feature type="disulfide bond" evidence="10">
    <location>
        <begin position="150"/>
        <end position="204"/>
    </location>
</feature>
<dbReference type="InterPro" id="IPR036176">
    <property type="entry name" value="E2_sf"/>
</dbReference>
<keyword evidence="2" id="KW-0812">Transmembrane</keyword>
<evidence type="ECO:0000256" key="11">
    <source>
        <dbReference type="SAM" id="MobiDB-lite"/>
    </source>
</evidence>
<dbReference type="Proteomes" id="UP000694570">
    <property type="component" value="Unplaced"/>
</dbReference>
<evidence type="ECO:0000256" key="5">
    <source>
        <dbReference type="ARBA" id="ARBA00022989"/>
    </source>
</evidence>
<dbReference type="Pfam" id="PF02177">
    <property type="entry name" value="APP_N"/>
    <property type="match status" value="1"/>
</dbReference>
<feature type="chain" id="PRO_5044684801" evidence="12">
    <location>
        <begin position="33"/>
        <end position="622"/>
    </location>
</feature>
<evidence type="ECO:0000256" key="3">
    <source>
        <dbReference type="ARBA" id="ARBA00022723"/>
    </source>
</evidence>
<dbReference type="InterPro" id="IPR019744">
    <property type="entry name" value="APP_CUBD_CS"/>
</dbReference>